<keyword evidence="17" id="KW-1185">Reference proteome</keyword>
<evidence type="ECO:0000256" key="1">
    <source>
        <dbReference type="ARBA" id="ARBA00001946"/>
    </source>
</evidence>
<dbReference type="NCBIfam" id="NF002825">
    <property type="entry name" value="PRK02999.1"/>
    <property type="match status" value="1"/>
</dbReference>
<comment type="subcellular location">
    <subcellularLocation>
        <location evidence="10 12">Cytoplasm</location>
    </subcellularLocation>
</comment>
<dbReference type="InterPro" id="IPR048357">
    <property type="entry name" value="MSG_insertion"/>
</dbReference>
<feature type="active site" description="Proton acceptor" evidence="10">
    <location>
        <position position="334"/>
    </location>
</feature>
<evidence type="ECO:0000259" key="15">
    <source>
        <dbReference type="Pfam" id="PF20659"/>
    </source>
</evidence>
<feature type="domain" description="Malate synthase TIM barrel" evidence="13">
    <location>
        <begin position="331"/>
        <end position="570"/>
    </location>
</feature>
<evidence type="ECO:0000256" key="5">
    <source>
        <dbReference type="ARBA" id="ARBA00022679"/>
    </source>
</evidence>
<keyword evidence="6 10" id="KW-0479">Metal-binding</keyword>
<keyword evidence="5 10" id="KW-0808">Transferase</keyword>
<evidence type="ECO:0000256" key="12">
    <source>
        <dbReference type="RuleBase" id="RU003572"/>
    </source>
</evidence>
<evidence type="ECO:0000259" key="14">
    <source>
        <dbReference type="Pfam" id="PF20658"/>
    </source>
</evidence>
<evidence type="ECO:0000256" key="11">
    <source>
        <dbReference type="NCBIfam" id="TIGR01345"/>
    </source>
</evidence>
<feature type="binding site" evidence="10">
    <location>
        <position position="532"/>
    </location>
    <ligand>
        <name>acetyl-CoA</name>
        <dbReference type="ChEBI" id="CHEBI:57288"/>
    </ligand>
</feature>
<feature type="binding site" evidence="10">
    <location>
        <position position="114"/>
    </location>
    <ligand>
        <name>acetyl-CoA</name>
        <dbReference type="ChEBI" id="CHEBI:57288"/>
    </ligand>
</feature>
<dbReference type="InterPro" id="IPR044856">
    <property type="entry name" value="Malate_synth_C_sf"/>
</dbReference>
<evidence type="ECO:0000256" key="3">
    <source>
        <dbReference type="ARBA" id="ARBA00022490"/>
    </source>
</evidence>
<dbReference type="PANTHER" id="PTHR42739">
    <property type="entry name" value="MALATE SYNTHASE G"/>
    <property type="match status" value="1"/>
</dbReference>
<keyword evidence="16" id="KW-0012">Acyltransferase</keyword>
<protein>
    <recommendedName>
        <fullName evidence="10 11">Malate synthase G</fullName>
        <ecNumber evidence="10 11">2.3.3.9</ecNumber>
    </recommendedName>
</protein>
<dbReference type="Gene3D" id="1.20.1220.12">
    <property type="entry name" value="Malate synthase, domain III"/>
    <property type="match status" value="1"/>
</dbReference>
<feature type="binding site" evidence="10">
    <location>
        <position position="423"/>
    </location>
    <ligand>
        <name>Mg(2+)</name>
        <dbReference type="ChEBI" id="CHEBI:18420"/>
    </ligand>
</feature>
<evidence type="ECO:0000313" key="17">
    <source>
        <dbReference type="Proteomes" id="UP001596439"/>
    </source>
</evidence>
<dbReference type="HAMAP" id="MF_00641">
    <property type="entry name" value="Malate_synth_G"/>
    <property type="match status" value="1"/>
</dbReference>
<comment type="catalytic activity">
    <reaction evidence="9 10 12">
        <text>glyoxylate + acetyl-CoA + H2O = (S)-malate + CoA + H(+)</text>
        <dbReference type="Rhea" id="RHEA:18181"/>
        <dbReference type="ChEBI" id="CHEBI:15377"/>
        <dbReference type="ChEBI" id="CHEBI:15378"/>
        <dbReference type="ChEBI" id="CHEBI:15589"/>
        <dbReference type="ChEBI" id="CHEBI:36655"/>
        <dbReference type="ChEBI" id="CHEBI:57287"/>
        <dbReference type="ChEBI" id="CHEBI:57288"/>
        <dbReference type="EC" id="2.3.3.9"/>
    </reaction>
</comment>
<keyword evidence="4 10" id="KW-0816">Tricarboxylic acid cycle</keyword>
<organism evidence="16 17">
    <name type="scientific">Exiguobacterium aestuarii</name>
    <dbReference type="NCBI Taxonomy" id="273527"/>
    <lineage>
        <taxon>Bacteria</taxon>
        <taxon>Bacillati</taxon>
        <taxon>Bacillota</taxon>
        <taxon>Bacilli</taxon>
        <taxon>Bacillales</taxon>
        <taxon>Bacillales Family XII. Incertae Sedis</taxon>
        <taxon>Exiguobacterium</taxon>
    </lineage>
</organism>
<evidence type="ECO:0000256" key="8">
    <source>
        <dbReference type="ARBA" id="ARBA00023097"/>
    </source>
</evidence>
<dbReference type="Pfam" id="PF20659">
    <property type="entry name" value="MS_C"/>
    <property type="match status" value="1"/>
</dbReference>
<reference evidence="17" key="1">
    <citation type="journal article" date="2019" name="Int. J. Syst. Evol. Microbiol.">
        <title>The Global Catalogue of Microorganisms (GCM) 10K type strain sequencing project: providing services to taxonomists for standard genome sequencing and annotation.</title>
        <authorList>
            <consortium name="The Broad Institute Genomics Platform"/>
            <consortium name="The Broad Institute Genome Sequencing Center for Infectious Disease"/>
            <person name="Wu L."/>
            <person name="Ma J."/>
        </authorList>
    </citation>
    <scope>NUCLEOTIDE SEQUENCE [LARGE SCALE GENOMIC DNA]</scope>
    <source>
        <strain evidence="17">CCUG 55590</strain>
    </source>
</reference>
<dbReference type="RefSeq" id="WP_214790186.1">
    <property type="nucleotide sequence ID" value="NZ_JANIEL010000093.1"/>
</dbReference>
<dbReference type="InterPro" id="IPR048355">
    <property type="entry name" value="MS_C"/>
</dbReference>
<name>A0ABW2PMW3_9BACL</name>
<dbReference type="EMBL" id="JBHTCE010000002">
    <property type="protein sequence ID" value="MFC7390744.1"/>
    <property type="molecule type" value="Genomic_DNA"/>
</dbReference>
<evidence type="ECO:0000256" key="9">
    <source>
        <dbReference type="ARBA" id="ARBA00047918"/>
    </source>
</evidence>
<evidence type="ECO:0000259" key="13">
    <source>
        <dbReference type="Pfam" id="PF01274"/>
    </source>
</evidence>
<comment type="caution">
    <text evidence="10">Lacks conserved residue(s) required for the propagation of feature annotation.</text>
</comment>
<dbReference type="Proteomes" id="UP001596439">
    <property type="component" value="Unassembled WGS sequence"/>
</dbReference>
<dbReference type="InterPro" id="IPR011076">
    <property type="entry name" value="Malate_synth_sf"/>
</dbReference>
<dbReference type="GO" id="GO:0004474">
    <property type="term" value="F:malate synthase activity"/>
    <property type="evidence" value="ECO:0007669"/>
    <property type="project" value="UniProtKB-EC"/>
</dbReference>
<keyword evidence="2 10" id="KW-0329">Glyoxylate bypass</keyword>
<dbReference type="NCBIfam" id="TIGR01345">
    <property type="entry name" value="malate_syn_G"/>
    <property type="match status" value="1"/>
</dbReference>
<comment type="caution">
    <text evidence="16">The sequence shown here is derived from an EMBL/GenBank/DDBJ whole genome shotgun (WGS) entry which is preliminary data.</text>
</comment>
<feature type="modified residue" description="Cysteine sulfenic acid (-SOH)" evidence="10">
    <location>
        <position position="609"/>
    </location>
</feature>
<dbReference type="PANTHER" id="PTHR42739:SF1">
    <property type="entry name" value="MALATE SYNTHASE G"/>
    <property type="match status" value="1"/>
</dbReference>
<evidence type="ECO:0000256" key="6">
    <source>
        <dbReference type="ARBA" id="ARBA00022723"/>
    </source>
</evidence>
<feature type="binding site" evidence="10">
    <location>
        <position position="423"/>
    </location>
    <ligand>
        <name>glyoxylate</name>
        <dbReference type="ChEBI" id="CHEBI:36655"/>
    </ligand>
</feature>
<evidence type="ECO:0000313" key="16">
    <source>
        <dbReference type="EMBL" id="MFC7390744.1"/>
    </source>
</evidence>
<comment type="subunit">
    <text evidence="10">Monomer.</text>
</comment>
<comment type="cofactor">
    <cofactor evidence="1 10">
        <name>Mg(2+)</name>
        <dbReference type="ChEBI" id="CHEBI:18420"/>
    </cofactor>
</comment>
<feature type="binding site" evidence="10">
    <location>
        <position position="451"/>
    </location>
    <ligand>
        <name>Mg(2+)</name>
        <dbReference type="ChEBI" id="CHEBI:18420"/>
    </ligand>
</feature>
<dbReference type="InterPro" id="IPR046363">
    <property type="entry name" value="MS_N_TIM-barrel_dom"/>
</dbReference>
<feature type="domain" description="Malate synthase G alpha-beta insertion" evidence="14">
    <location>
        <begin position="156"/>
        <end position="229"/>
    </location>
</feature>
<dbReference type="EC" id="2.3.3.9" evidence="10 11"/>
<keyword evidence="7 10" id="KW-0460">Magnesium</keyword>
<comment type="similarity">
    <text evidence="10 12">Belongs to the malate synthase family. GlcB subfamily.</text>
</comment>
<comment type="function">
    <text evidence="10">Involved in the glycolate utilization. Catalyzes the condensation and subsequent hydrolysis of acetyl-coenzyme A (acetyl-CoA) and glyoxylate to form malate and CoA.</text>
</comment>
<dbReference type="Gene3D" id="3.20.20.360">
    <property type="entry name" value="Malate synthase, domain 3"/>
    <property type="match status" value="2"/>
</dbReference>
<gene>
    <name evidence="10" type="primary">glcB</name>
    <name evidence="16" type="ORF">ACFQO8_11375</name>
</gene>
<sequence length="727" mass="82542">MEHYERLNTYHVHEKLFEFVNTNVLEPHEINDFWEGVESLLERFIPVNQMLLEKRATYERLLQEWYSQQDEVDPIEYETFLTSIGYIEPVVEDFNIDVSNVDREIAHQAGPQLVVPLDNARYALNAANARWGSLYDALYGTDMIEETDGTEKGPGYNPIRGNEVIRLAKQFLDDTFPLPSGSHGEVTRYFVRDDVAYAVIGEDEHAFAHDSFVGYTGDLNNLKTLMLQHHALHVELQFDREHPVGKVDPAGLMDIELESALSAIVDCEDSVAAVCAKDKVHLYRNWLGLMDGTLEASFEKNGKRLSRHLNEDKRLIGKGGAEVVLPGRALLFIRNVGHLMTTDLMLDAEGREVPEGIVDAIFTSLIASRHLHRNLNSREGSIYIVKPKMHGSEEVAFSNDLFDAVEDRLSLPRHTLKVGVMDEERRTSLNLKNCIAQVKDRVVFINTGFLDRTGDEIHSSMTLGPMRRKGEMKTSPWLAAYEQLNVSTGLESGFHHRAQIGKGMWAMPDQMQDMMREKIAHVRSGATTAWVPSPTAATLHAMHYHQLDAFAVQRQLMQQPALENERQQLLDIPLATGIYSQDEIREELENNLQGLLGYVVRWVEQGVGCSKVPDIHHIGLMEDRATLRISSQHVANWLHHGICSADQVEVTLYRMAQVVDEQNEADPNYRPMTPNVDQSIAYQAAHELVFHGLKQPNGYTEPILHRRRREFMKRQTMELNLKGGTSS</sequence>
<feature type="binding site" evidence="10">
    <location>
        <position position="270"/>
    </location>
    <ligand>
        <name>acetyl-CoA</name>
        <dbReference type="ChEBI" id="CHEBI:57288"/>
    </ligand>
</feature>
<feature type="active site" description="Proton donor" evidence="10">
    <location>
        <position position="623"/>
    </location>
</feature>
<keyword evidence="8 10" id="KW-0558">Oxidation</keyword>
<feature type="binding site" evidence="10">
    <location>
        <position position="307"/>
    </location>
    <ligand>
        <name>acetyl-CoA</name>
        <dbReference type="ChEBI" id="CHEBI:57288"/>
    </ligand>
</feature>
<evidence type="ECO:0000256" key="7">
    <source>
        <dbReference type="ARBA" id="ARBA00022842"/>
    </source>
</evidence>
<feature type="binding site" evidence="10">
    <location>
        <position position="334"/>
    </location>
    <ligand>
        <name>glyoxylate</name>
        <dbReference type="ChEBI" id="CHEBI:36655"/>
    </ligand>
</feature>
<accession>A0ABW2PMW3</accession>
<feature type="binding site" evidence="10">
    <location>
        <begin position="448"/>
        <end position="451"/>
    </location>
    <ligand>
        <name>glyoxylate</name>
        <dbReference type="ChEBI" id="CHEBI:36655"/>
    </ligand>
</feature>
<feature type="domain" description="Malate synthase C-terminal" evidence="15">
    <location>
        <begin position="583"/>
        <end position="679"/>
    </location>
</feature>
<evidence type="ECO:0000256" key="2">
    <source>
        <dbReference type="ARBA" id="ARBA00022435"/>
    </source>
</evidence>
<dbReference type="InterPro" id="IPR006253">
    <property type="entry name" value="Malate_synthG"/>
</dbReference>
<keyword evidence="3 10" id="KW-0963">Cytoplasm</keyword>
<evidence type="ECO:0000256" key="4">
    <source>
        <dbReference type="ARBA" id="ARBA00022532"/>
    </source>
</evidence>
<comment type="pathway">
    <text evidence="10 12">Carbohydrate metabolism; glyoxylate cycle; (S)-malate from isocitrate: step 2/2.</text>
</comment>
<feature type="binding site" evidence="10">
    <location>
        <begin position="121"/>
        <end position="122"/>
    </location>
    <ligand>
        <name>acetyl-CoA</name>
        <dbReference type="ChEBI" id="CHEBI:57288"/>
    </ligand>
</feature>
<evidence type="ECO:0000256" key="10">
    <source>
        <dbReference type="HAMAP-Rule" id="MF_00641"/>
    </source>
</evidence>
<proteinExistence type="inferred from homology"/>
<dbReference type="InterPro" id="IPR001465">
    <property type="entry name" value="Malate_synthase_TIM"/>
</dbReference>
<dbReference type="SUPFAM" id="SSF51645">
    <property type="entry name" value="Malate synthase G"/>
    <property type="match status" value="1"/>
</dbReference>
<dbReference type="Pfam" id="PF01274">
    <property type="entry name" value="MS_TIM-barrel"/>
    <property type="match status" value="1"/>
</dbReference>
<dbReference type="Pfam" id="PF20658">
    <property type="entry name" value="MSG_insertion"/>
    <property type="match status" value="1"/>
</dbReference>